<evidence type="ECO:0000256" key="1">
    <source>
        <dbReference type="SAM" id="MobiDB-lite"/>
    </source>
</evidence>
<gene>
    <name evidence="2" type="ORF">NTEN_LOCUS17435</name>
</gene>
<evidence type="ECO:0000313" key="2">
    <source>
        <dbReference type="EMBL" id="CAB0012736.1"/>
    </source>
</evidence>
<dbReference type="Proteomes" id="UP000479000">
    <property type="component" value="Unassembled WGS sequence"/>
</dbReference>
<reference evidence="2 3" key="1">
    <citation type="submission" date="2020-02" db="EMBL/GenBank/DDBJ databases">
        <authorList>
            <person name="Ferguson B K."/>
        </authorList>
    </citation>
    <scope>NUCLEOTIDE SEQUENCE [LARGE SCALE GENOMIC DNA]</scope>
</reference>
<evidence type="ECO:0000313" key="3">
    <source>
        <dbReference type="Proteomes" id="UP000479000"/>
    </source>
</evidence>
<name>A0A6H5HAC5_9HEMI</name>
<feature type="region of interest" description="Disordered" evidence="1">
    <location>
        <begin position="235"/>
        <end position="255"/>
    </location>
</feature>
<protein>
    <submittedName>
        <fullName evidence="2">Uncharacterized protein</fullName>
    </submittedName>
</protein>
<feature type="region of interest" description="Disordered" evidence="1">
    <location>
        <begin position="40"/>
        <end position="60"/>
    </location>
</feature>
<keyword evidence="3" id="KW-1185">Reference proteome</keyword>
<accession>A0A6H5HAC5</accession>
<sequence>MSSLNRQKKDDSVLKNGFEFDRMTNPITTQVDRLLRSLTRPLSPTSASTRPTGGGDMIRKGPWCGENSVTAESFSTKLRDAQYKTTRDSSRSFTRKIKISSASSFDAATALRYQNGFNADWPKVRYLCHAGRKVSSCCGNIVCFEKCNKMECPSYAAGGHRPMRSDVTKRRRVARLRLPSGRRGNYHILRYEAQLCDRCERNGDTSRQYERKGATKKQKDFFSYHLALPRVGERSVQEGRARSVPGPEMGAGRRASERRPRFLMYVLLSPSRSFGIRGRLNR</sequence>
<organism evidence="2 3">
    <name type="scientific">Nesidiocoris tenuis</name>
    <dbReference type="NCBI Taxonomy" id="355587"/>
    <lineage>
        <taxon>Eukaryota</taxon>
        <taxon>Metazoa</taxon>
        <taxon>Ecdysozoa</taxon>
        <taxon>Arthropoda</taxon>
        <taxon>Hexapoda</taxon>
        <taxon>Insecta</taxon>
        <taxon>Pterygota</taxon>
        <taxon>Neoptera</taxon>
        <taxon>Paraneoptera</taxon>
        <taxon>Hemiptera</taxon>
        <taxon>Heteroptera</taxon>
        <taxon>Panheteroptera</taxon>
        <taxon>Cimicomorpha</taxon>
        <taxon>Miridae</taxon>
        <taxon>Dicyphina</taxon>
        <taxon>Nesidiocoris</taxon>
    </lineage>
</organism>
<dbReference type="EMBL" id="CADCXU010025630">
    <property type="protein sequence ID" value="CAB0012736.1"/>
    <property type="molecule type" value="Genomic_DNA"/>
</dbReference>
<dbReference type="AlphaFoldDB" id="A0A6H5HAC5"/>
<proteinExistence type="predicted"/>